<comment type="function">
    <text evidence="10">N4-methylcytidine (m4C) methyltransferase responsible for the methylation of position C839 in mitochondrial 12S rRNA. Involved in the stabilization of 12S rRNA folding, therefore facilitating the assembly of the mitochondrial small ribosomal subunits.</text>
</comment>
<keyword evidence="8" id="KW-0496">Mitochondrion</keyword>
<evidence type="ECO:0000256" key="1">
    <source>
        <dbReference type="ARBA" id="ARBA00004305"/>
    </source>
</evidence>
<dbReference type="Ensembl" id="ENSPMGT00000030538.1">
    <property type="protein sequence ID" value="ENSPMGP00000028686.1"/>
    <property type="gene ID" value="ENSPMGG00000023090.1"/>
</dbReference>
<dbReference type="GO" id="GO:0070475">
    <property type="term" value="P:rRNA base methylation"/>
    <property type="evidence" value="ECO:0007669"/>
    <property type="project" value="TreeGrafter"/>
</dbReference>
<comment type="subcellular location">
    <subcellularLocation>
        <location evidence="1">Mitochondrion matrix</location>
    </subcellularLocation>
</comment>
<evidence type="ECO:0000256" key="4">
    <source>
        <dbReference type="ARBA" id="ARBA00022603"/>
    </source>
</evidence>
<evidence type="ECO:0000256" key="14">
    <source>
        <dbReference type="SAM" id="MobiDB-lite"/>
    </source>
</evidence>
<keyword evidence="3" id="KW-0597">Phosphoprotein</keyword>
<evidence type="ECO:0000313" key="16">
    <source>
        <dbReference type="Proteomes" id="UP000261520"/>
    </source>
</evidence>
<evidence type="ECO:0000256" key="3">
    <source>
        <dbReference type="ARBA" id="ARBA00022553"/>
    </source>
</evidence>
<name>A0A3B4BIR4_9GOBI</name>
<dbReference type="InterPro" id="IPR023397">
    <property type="entry name" value="SAM-dep_MeTrfase_MraW_recog"/>
</dbReference>
<protein>
    <recommendedName>
        <fullName evidence="11">12S rRNA N(4)-cytidine methyltransferase METTL15</fullName>
    </recommendedName>
    <alternativeName>
        <fullName evidence="12">Methyltransferase 5 domain-containing protein 1</fullName>
    </alternativeName>
    <alternativeName>
        <fullName evidence="13">Methyltransferase-like protein 15</fullName>
    </alternativeName>
</protein>
<feature type="region of interest" description="Disordered" evidence="14">
    <location>
        <begin position="325"/>
        <end position="359"/>
    </location>
</feature>
<evidence type="ECO:0000313" key="15">
    <source>
        <dbReference type="Ensembl" id="ENSPMGP00000028686.1"/>
    </source>
</evidence>
<dbReference type="STRING" id="409849.ENSPMGP00000028686"/>
<dbReference type="InterPro" id="IPR029063">
    <property type="entry name" value="SAM-dependent_MTases_sf"/>
</dbReference>
<evidence type="ECO:0000256" key="9">
    <source>
        <dbReference type="ARBA" id="ARBA00052418"/>
    </source>
</evidence>
<dbReference type="Proteomes" id="UP000261520">
    <property type="component" value="Unplaced"/>
</dbReference>
<dbReference type="NCBIfam" id="TIGR00006">
    <property type="entry name" value="16S rRNA (cytosine(1402)-N(4))-methyltransferase RsmH"/>
    <property type="match status" value="1"/>
</dbReference>
<feature type="compositionally biased region" description="Basic and acidic residues" evidence="14">
    <location>
        <begin position="347"/>
        <end position="359"/>
    </location>
</feature>
<dbReference type="HAMAP" id="MF_01007">
    <property type="entry name" value="16SrRNA_methyltr_H"/>
    <property type="match status" value="1"/>
</dbReference>
<keyword evidence="16" id="KW-1185">Reference proteome</keyword>
<dbReference type="PANTHER" id="PTHR11265:SF0">
    <property type="entry name" value="12S RRNA N4-METHYLCYTIDINE METHYLTRANSFERASE"/>
    <property type="match status" value="1"/>
</dbReference>
<dbReference type="FunFam" id="1.10.150.170:FF:000002">
    <property type="entry name" value="Probable methyltransferase-like protein 15"/>
    <property type="match status" value="1"/>
</dbReference>
<proteinExistence type="inferred from homology"/>
<keyword evidence="7" id="KW-0809">Transit peptide</keyword>
<evidence type="ECO:0000256" key="6">
    <source>
        <dbReference type="ARBA" id="ARBA00022691"/>
    </source>
</evidence>
<dbReference type="GO" id="GO:0005759">
    <property type="term" value="C:mitochondrial matrix"/>
    <property type="evidence" value="ECO:0007669"/>
    <property type="project" value="UniProtKB-SubCell"/>
</dbReference>
<comment type="catalytic activity">
    <reaction evidence="9">
        <text>cytidine(839) in 12S rRNA + S-adenosyl-L-methionine = N(4)-methylcytidine(839) in 12S rRNA + S-adenosyl-L-homocysteine + H(+)</text>
        <dbReference type="Rhea" id="RHEA:62524"/>
        <dbReference type="Rhea" id="RHEA-COMP:16109"/>
        <dbReference type="Rhea" id="RHEA-COMP:16110"/>
        <dbReference type="ChEBI" id="CHEBI:15378"/>
        <dbReference type="ChEBI" id="CHEBI:57856"/>
        <dbReference type="ChEBI" id="CHEBI:59789"/>
        <dbReference type="ChEBI" id="CHEBI:74506"/>
        <dbReference type="ChEBI" id="CHEBI:82748"/>
    </reaction>
    <physiologicalReaction direction="left-to-right" evidence="9">
        <dbReference type="Rhea" id="RHEA:62525"/>
    </physiologicalReaction>
</comment>
<dbReference type="SUPFAM" id="SSF53335">
    <property type="entry name" value="S-adenosyl-L-methionine-dependent methyltransferases"/>
    <property type="match status" value="1"/>
</dbReference>
<organism evidence="15 16">
    <name type="scientific">Periophthalmus magnuspinnatus</name>
    <dbReference type="NCBI Taxonomy" id="409849"/>
    <lineage>
        <taxon>Eukaryota</taxon>
        <taxon>Metazoa</taxon>
        <taxon>Chordata</taxon>
        <taxon>Craniata</taxon>
        <taxon>Vertebrata</taxon>
        <taxon>Euteleostomi</taxon>
        <taxon>Actinopterygii</taxon>
        <taxon>Neopterygii</taxon>
        <taxon>Teleostei</taxon>
        <taxon>Neoteleostei</taxon>
        <taxon>Acanthomorphata</taxon>
        <taxon>Gobiaria</taxon>
        <taxon>Gobiiformes</taxon>
        <taxon>Gobioidei</taxon>
        <taxon>Gobiidae</taxon>
        <taxon>Oxudercinae</taxon>
        <taxon>Periophthalmus</taxon>
    </lineage>
</organism>
<dbReference type="Pfam" id="PF01795">
    <property type="entry name" value="Methyltransf_5"/>
    <property type="match status" value="1"/>
</dbReference>
<dbReference type="CDD" id="cd02440">
    <property type="entry name" value="AdoMet_MTases"/>
    <property type="match status" value="1"/>
</dbReference>
<evidence type="ECO:0000256" key="11">
    <source>
        <dbReference type="ARBA" id="ARBA00073136"/>
    </source>
</evidence>
<evidence type="ECO:0000256" key="7">
    <source>
        <dbReference type="ARBA" id="ARBA00022946"/>
    </source>
</evidence>
<dbReference type="Gene3D" id="1.10.150.170">
    <property type="entry name" value="Putative methyltransferase TM0872, insert domain"/>
    <property type="match status" value="1"/>
</dbReference>
<dbReference type="GO" id="GO:0071424">
    <property type="term" value="F:rRNA (cytosine-N4-)-methyltransferase activity"/>
    <property type="evidence" value="ECO:0007669"/>
    <property type="project" value="TreeGrafter"/>
</dbReference>
<evidence type="ECO:0000256" key="12">
    <source>
        <dbReference type="ARBA" id="ARBA00080961"/>
    </source>
</evidence>
<evidence type="ECO:0000256" key="8">
    <source>
        <dbReference type="ARBA" id="ARBA00023128"/>
    </source>
</evidence>
<keyword evidence="4" id="KW-0489">Methyltransferase</keyword>
<dbReference type="AlphaFoldDB" id="A0A3B4BIR4"/>
<sequence length="371" mass="41573">IFHSSLKCKCYWSCLHCAQAFFLNINCISIGSAQIHAHIHTYMLLLNPSALIICSHETKYYPFSPVVLDMTFGGGGHSKAILNSAPDVTVLALDRDPTAIHLAEDLAKEYPVKPILGRFSELLSLLSHMRIPERSVDAVLLDAGCSSMQMDQAQRGFALSKDGPLDMRMDGDRYPDMPHAADVVNTLDQQALASILSAYGEERRAWKIASAVVEARRSSPITTTRQLAAVVAGAFPPAAVYARKDRLNRPSHLATKTFQALRIFVNDELNELHAGLRAAQTALRPGGRLVVITFHSLEDRLVKRFLQGEDMSNLDEFHFEQKQRKEKYAERPKQRSEHWAPIKRKVVTPEKQEMLENPRGRSAKLRAVLRL</sequence>
<dbReference type="InterPro" id="IPR002903">
    <property type="entry name" value="RsmH"/>
</dbReference>
<feature type="compositionally biased region" description="Basic and acidic residues" evidence="14">
    <location>
        <begin position="325"/>
        <end position="340"/>
    </location>
</feature>
<keyword evidence="6" id="KW-0949">S-adenosyl-L-methionine</keyword>
<reference evidence="15" key="1">
    <citation type="submission" date="2025-08" db="UniProtKB">
        <authorList>
            <consortium name="Ensembl"/>
        </authorList>
    </citation>
    <scope>IDENTIFICATION</scope>
</reference>
<comment type="similarity">
    <text evidence="2">Belongs to the methyltransferase superfamily. RsmH family.</text>
</comment>
<dbReference type="SUPFAM" id="SSF81799">
    <property type="entry name" value="Putative methyltransferase TM0872, insert domain"/>
    <property type="match status" value="1"/>
</dbReference>
<evidence type="ECO:0000256" key="2">
    <source>
        <dbReference type="ARBA" id="ARBA00010396"/>
    </source>
</evidence>
<dbReference type="PANTHER" id="PTHR11265">
    <property type="entry name" value="S-ADENOSYL-METHYLTRANSFERASE MRAW"/>
    <property type="match status" value="1"/>
</dbReference>
<evidence type="ECO:0000256" key="10">
    <source>
        <dbReference type="ARBA" id="ARBA00056391"/>
    </source>
</evidence>
<evidence type="ECO:0000256" key="5">
    <source>
        <dbReference type="ARBA" id="ARBA00022679"/>
    </source>
</evidence>
<dbReference type="Gene3D" id="3.40.50.150">
    <property type="entry name" value="Vaccinia Virus protein VP39"/>
    <property type="match status" value="1"/>
</dbReference>
<reference evidence="15" key="2">
    <citation type="submission" date="2025-09" db="UniProtKB">
        <authorList>
            <consortium name="Ensembl"/>
        </authorList>
    </citation>
    <scope>IDENTIFICATION</scope>
</reference>
<keyword evidence="5" id="KW-0808">Transferase</keyword>
<accession>A0A3B4BIR4</accession>
<evidence type="ECO:0000256" key="13">
    <source>
        <dbReference type="ARBA" id="ARBA00081509"/>
    </source>
</evidence>